<evidence type="ECO:0000256" key="2">
    <source>
        <dbReference type="ARBA" id="ARBA00022741"/>
    </source>
</evidence>
<dbReference type="Proteomes" id="UP000001202">
    <property type="component" value="Chromosome"/>
</dbReference>
<dbReference type="Pfam" id="PF12848">
    <property type="entry name" value="ABC_tran_Xtn"/>
    <property type="match status" value="1"/>
</dbReference>
<dbReference type="InterPro" id="IPR032781">
    <property type="entry name" value="ABC_tran_Xtn"/>
</dbReference>
<comment type="similarity">
    <text evidence="4">Belongs to the ABC transporter superfamily. ABCF family. YbiT subfamily.</text>
</comment>
<dbReference type="AlphaFoldDB" id="A0A0H3BJF3"/>
<dbReference type="KEGG" id="tpp:TPASS_0838"/>
<dbReference type="Pfam" id="PF00005">
    <property type="entry name" value="ABC_tran"/>
    <property type="match status" value="2"/>
</dbReference>
<dbReference type="PATRIC" id="fig|455434.6.peg.827"/>
<dbReference type="CDD" id="cd03221">
    <property type="entry name" value="ABCF_EF-3"/>
    <property type="match status" value="2"/>
</dbReference>
<dbReference type="PANTHER" id="PTHR42855:SF2">
    <property type="entry name" value="DRUG RESISTANCE ABC TRANSPORTER,ATP-BINDING PROTEIN"/>
    <property type="match status" value="1"/>
</dbReference>
<dbReference type="InterPro" id="IPR051309">
    <property type="entry name" value="ABCF_ATPase"/>
</dbReference>
<evidence type="ECO:0000256" key="4">
    <source>
        <dbReference type="ARBA" id="ARBA00061551"/>
    </source>
</evidence>
<name>A0A0H3BJF3_TREPS</name>
<keyword evidence="2" id="KW-0547">Nucleotide-binding</keyword>
<proteinExistence type="inferred from homology"/>
<dbReference type="InterPro" id="IPR003593">
    <property type="entry name" value="AAA+_ATPase"/>
</dbReference>
<dbReference type="SUPFAM" id="SSF52540">
    <property type="entry name" value="P-loop containing nucleoside triphosphate hydrolases"/>
    <property type="match status" value="2"/>
</dbReference>
<evidence type="ECO:0000256" key="1">
    <source>
        <dbReference type="ARBA" id="ARBA00022737"/>
    </source>
</evidence>
<gene>
    <name evidence="7" type="ordered locus">TPASS_0838</name>
</gene>
<protein>
    <recommendedName>
        <fullName evidence="5">Probable ATP-binding protein YbiT</fullName>
    </recommendedName>
</protein>
<dbReference type="FunFam" id="3.40.50.300:FF:000070">
    <property type="entry name" value="Putative ABC transporter ATP-binding component"/>
    <property type="match status" value="1"/>
</dbReference>
<dbReference type="GO" id="GO:0005524">
    <property type="term" value="F:ATP binding"/>
    <property type="evidence" value="ECO:0007669"/>
    <property type="project" value="UniProtKB-KW"/>
</dbReference>
<feature type="domain" description="ABC transporter" evidence="6">
    <location>
        <begin position="5"/>
        <end position="255"/>
    </location>
</feature>
<keyword evidence="1" id="KW-0677">Repeat</keyword>
<evidence type="ECO:0000259" key="6">
    <source>
        <dbReference type="PROSITE" id="PS50893"/>
    </source>
</evidence>
<evidence type="ECO:0000313" key="8">
    <source>
        <dbReference type="Proteomes" id="UP000001202"/>
    </source>
</evidence>
<dbReference type="SMART" id="SM00382">
    <property type="entry name" value="AAA"/>
    <property type="match status" value="2"/>
</dbReference>
<dbReference type="InterPro" id="IPR003439">
    <property type="entry name" value="ABC_transporter-like_ATP-bd"/>
</dbReference>
<dbReference type="FunFam" id="3.40.50.300:FF:000011">
    <property type="entry name" value="Putative ABC transporter ATP-binding component"/>
    <property type="match status" value="1"/>
</dbReference>
<dbReference type="InterPro" id="IPR027417">
    <property type="entry name" value="P-loop_NTPase"/>
</dbReference>
<evidence type="ECO:0000313" key="7">
    <source>
        <dbReference type="EMBL" id="ACD71255.1"/>
    </source>
</evidence>
<dbReference type="PANTHER" id="PTHR42855">
    <property type="entry name" value="ABC TRANSPORTER ATP-BINDING SUBUNIT"/>
    <property type="match status" value="1"/>
</dbReference>
<organism evidence="7 8">
    <name type="scientific">Treponema pallidum subsp. pallidum (strain SS14)</name>
    <dbReference type="NCBI Taxonomy" id="455434"/>
    <lineage>
        <taxon>Bacteria</taxon>
        <taxon>Pseudomonadati</taxon>
        <taxon>Spirochaetota</taxon>
        <taxon>Spirochaetia</taxon>
        <taxon>Spirochaetales</taxon>
        <taxon>Treponemataceae</taxon>
        <taxon>Treponema</taxon>
    </lineage>
</organism>
<dbReference type="EMBL" id="CP000805">
    <property type="protein sequence ID" value="ACD71255.1"/>
    <property type="molecule type" value="Genomic_DNA"/>
</dbReference>
<sequence>MRRMITVTGMSVQFSDKPLFKGVDLKFVAGNCYGVIGANGAGKSTFLKVLSGELEHHQGSIAIASGARVAVLRQDHFSFDQHTVKDTVCMGHPALYRVMKEREALYAKSDFSEADGLKASELEGEFSDLNGWEAENCIEQMLSGLGVDEAHHDRMMCELDESQKVRVLLAQALFGNPDVLLLDEPTNGLDLYSIAWLEEFLIEFPNTVIVVSHDRHFLNSVCTHICDIDYGKIRLYSGNYDFWYQMSQIMQRQVKDQQKKREEKMKDLREFILRFASNAAKSRQATSRKKIYDKLVLEEIEVTGRKFPYVHFKPRREIGNHVLSCDGLRYAAEDRMQGGSCELFTDMSFTVGRTDKIAFVGQEHRAKTILFDILAGEKQAHAGSFRWGQTVSVGYMGKDTARYFDCDLSITDWLRQFSDDQDETYVRGFLGRMLFTGEDSLKSVRVLSGGEKVRCMLSKLMLSGSNVLILDEPTNHLDLEAIASLNEALVQFPGVILFNSHDHEFVSSVANRIVEITPRGIIDRMMDFDSYVKSEDINATRAQLYGGSVQQLRI</sequence>
<accession>A0A0H3BJF3</accession>
<dbReference type="GO" id="GO:0016887">
    <property type="term" value="F:ATP hydrolysis activity"/>
    <property type="evidence" value="ECO:0007669"/>
    <property type="project" value="InterPro"/>
</dbReference>
<evidence type="ECO:0000256" key="5">
    <source>
        <dbReference type="ARBA" id="ARBA00074044"/>
    </source>
</evidence>
<reference evidence="7 8" key="1">
    <citation type="journal article" date="2008" name="BMC Microbiol.">
        <title>Complete genome sequence of Treponema pallidum ssp. pallidum strain SS14 determined with oligonucleotide arrays.</title>
        <authorList>
            <person name="Matejkova P."/>
            <person name="Strouhal M."/>
            <person name="Smajs D."/>
            <person name="Norris S.J."/>
            <person name="Palzkill T."/>
            <person name="Petrosino J.F."/>
            <person name="Sodergren E."/>
            <person name="Norton J.E."/>
            <person name="Singh J."/>
            <person name="Richmond T.A."/>
            <person name="Molla M.N."/>
            <person name="Albert T.J."/>
            <person name="Weinstock G.M."/>
        </authorList>
    </citation>
    <scope>NUCLEOTIDE SEQUENCE [LARGE SCALE GENOMIC DNA]</scope>
    <source>
        <strain evidence="7 8">SS14</strain>
    </source>
</reference>
<dbReference type="Gene3D" id="3.40.50.300">
    <property type="entry name" value="P-loop containing nucleotide triphosphate hydrolases"/>
    <property type="match status" value="2"/>
</dbReference>
<evidence type="ECO:0000256" key="3">
    <source>
        <dbReference type="ARBA" id="ARBA00022840"/>
    </source>
</evidence>
<keyword evidence="3 7" id="KW-0067">ATP-binding</keyword>
<dbReference type="PROSITE" id="PS50893">
    <property type="entry name" value="ABC_TRANSPORTER_2"/>
    <property type="match status" value="1"/>
</dbReference>